<dbReference type="EMBL" id="CARXXK010000004">
    <property type="protein sequence ID" value="CAI6365816.1"/>
    <property type="molecule type" value="Genomic_DNA"/>
</dbReference>
<evidence type="ECO:0000256" key="1">
    <source>
        <dbReference type="SAM" id="MobiDB-lite"/>
    </source>
</evidence>
<proteinExistence type="predicted"/>
<organism evidence="2 3">
    <name type="scientific">Macrosiphum euphorbiae</name>
    <name type="common">potato aphid</name>
    <dbReference type="NCBI Taxonomy" id="13131"/>
    <lineage>
        <taxon>Eukaryota</taxon>
        <taxon>Metazoa</taxon>
        <taxon>Ecdysozoa</taxon>
        <taxon>Arthropoda</taxon>
        <taxon>Hexapoda</taxon>
        <taxon>Insecta</taxon>
        <taxon>Pterygota</taxon>
        <taxon>Neoptera</taxon>
        <taxon>Paraneoptera</taxon>
        <taxon>Hemiptera</taxon>
        <taxon>Sternorrhyncha</taxon>
        <taxon>Aphidomorpha</taxon>
        <taxon>Aphidoidea</taxon>
        <taxon>Aphididae</taxon>
        <taxon>Macrosiphini</taxon>
        <taxon>Macrosiphum</taxon>
    </lineage>
</organism>
<gene>
    <name evidence="2" type="ORF">MEUPH1_LOCUS20484</name>
</gene>
<accession>A0AAV0XE19</accession>
<dbReference type="Proteomes" id="UP001160148">
    <property type="component" value="Unassembled WGS sequence"/>
</dbReference>
<evidence type="ECO:0000313" key="3">
    <source>
        <dbReference type="Proteomes" id="UP001160148"/>
    </source>
</evidence>
<name>A0AAV0XE19_9HEMI</name>
<keyword evidence="3" id="KW-1185">Reference proteome</keyword>
<feature type="region of interest" description="Disordered" evidence="1">
    <location>
        <begin position="19"/>
        <end position="45"/>
    </location>
</feature>
<dbReference type="AlphaFoldDB" id="A0AAV0XE19"/>
<comment type="caution">
    <text evidence="2">The sequence shown here is derived from an EMBL/GenBank/DDBJ whole genome shotgun (WGS) entry which is preliminary data.</text>
</comment>
<sequence>MFGTTTTTAVVAVVQVQPVSDEGRRSSSDGTATVEHVGGDAAPVGGDAYPPPPLYCGGIFRVQIGETHFQMESTMIIQVRFLRLISLTPRR</sequence>
<evidence type="ECO:0000313" key="2">
    <source>
        <dbReference type="EMBL" id="CAI6365816.1"/>
    </source>
</evidence>
<protein>
    <submittedName>
        <fullName evidence="2">Uncharacterized protein</fullName>
    </submittedName>
</protein>
<reference evidence="2 3" key="1">
    <citation type="submission" date="2023-01" db="EMBL/GenBank/DDBJ databases">
        <authorList>
            <person name="Whitehead M."/>
        </authorList>
    </citation>
    <scope>NUCLEOTIDE SEQUENCE [LARGE SCALE GENOMIC DNA]</scope>
</reference>